<dbReference type="Gene3D" id="1.10.10.970">
    <property type="entry name" value="RNA 2'-phosphotransferase, Tpt1/KptA family, N-terminal domain"/>
    <property type="match status" value="1"/>
</dbReference>
<dbReference type="Pfam" id="PF01885">
    <property type="entry name" value="PTS_2-RNA"/>
    <property type="match status" value="1"/>
</dbReference>
<dbReference type="SUPFAM" id="SSF56399">
    <property type="entry name" value="ADP-ribosylation"/>
    <property type="match status" value="1"/>
</dbReference>
<gene>
    <name evidence="1" type="ORF">SAMN06265222_10284</name>
</gene>
<keyword evidence="2" id="KW-1185">Reference proteome</keyword>
<comment type="caution">
    <text evidence="1">The sequence shown here is derived from an EMBL/GenBank/DDBJ whole genome shotgun (WGS) entry which is preliminary data.</text>
</comment>
<protein>
    <submittedName>
        <fullName evidence="1">RNA 2'-phosphotransferase</fullName>
    </submittedName>
</protein>
<organism evidence="1 2">
    <name type="scientific">Neorhodopirellula lusitana</name>
    <dbReference type="NCBI Taxonomy" id="445327"/>
    <lineage>
        <taxon>Bacteria</taxon>
        <taxon>Pseudomonadati</taxon>
        <taxon>Planctomycetota</taxon>
        <taxon>Planctomycetia</taxon>
        <taxon>Pirellulales</taxon>
        <taxon>Pirellulaceae</taxon>
        <taxon>Neorhodopirellula</taxon>
    </lineage>
</organism>
<proteinExistence type="predicted"/>
<reference evidence="1 2" key="1">
    <citation type="submission" date="2017-05" db="EMBL/GenBank/DDBJ databases">
        <authorList>
            <person name="Varghese N."/>
            <person name="Submissions S."/>
        </authorList>
    </citation>
    <scope>NUCLEOTIDE SEQUENCE [LARGE SCALE GENOMIC DNA]</scope>
    <source>
        <strain evidence="1 2">DSM 25457</strain>
    </source>
</reference>
<dbReference type="InterPro" id="IPR002745">
    <property type="entry name" value="Ptrans_KptA/Tpt1"/>
</dbReference>
<evidence type="ECO:0000313" key="2">
    <source>
        <dbReference type="Proteomes" id="UP001158067"/>
    </source>
</evidence>
<dbReference type="EMBL" id="FXUG01000002">
    <property type="protein sequence ID" value="SMP46192.1"/>
    <property type="molecule type" value="Genomic_DNA"/>
</dbReference>
<dbReference type="Proteomes" id="UP001158067">
    <property type="component" value="Unassembled WGS sequence"/>
</dbReference>
<name>A0ABY1PVH8_9BACT</name>
<dbReference type="InterPro" id="IPR042080">
    <property type="entry name" value="RNA_2'-PTrans_N"/>
</dbReference>
<sequence>MLAYQGRCRSRLHRQFLATIPKIGFVDYTAAMNKRLTKISKYLAFILRHEPGSIGLKPDPYGFLNVEELVKAANASGKSITVEQVHQVVAGHEDKLFALSDDGTRIRAV</sequence>
<evidence type="ECO:0000313" key="1">
    <source>
        <dbReference type="EMBL" id="SMP46192.1"/>
    </source>
</evidence>
<accession>A0ABY1PVH8</accession>